<dbReference type="CDD" id="cd00407">
    <property type="entry name" value="Urease_beta"/>
    <property type="match status" value="1"/>
</dbReference>
<accession>A0ABS7MHN1</accession>
<dbReference type="SUPFAM" id="SSF51278">
    <property type="entry name" value="Urease, beta-subunit"/>
    <property type="match status" value="1"/>
</dbReference>
<dbReference type="PANTHER" id="PTHR33569">
    <property type="entry name" value="UREASE"/>
    <property type="match status" value="1"/>
</dbReference>
<keyword evidence="3" id="KW-0963">Cytoplasm</keyword>
<dbReference type="EC" id="3.5.1.5" evidence="3"/>
<dbReference type="Gene3D" id="2.10.150.10">
    <property type="entry name" value="Urease, beta subunit"/>
    <property type="match status" value="1"/>
</dbReference>
<dbReference type="Proteomes" id="UP000700908">
    <property type="component" value="Unassembled WGS sequence"/>
</dbReference>
<gene>
    <name evidence="3" type="primary">ureB</name>
    <name evidence="4" type="ORF">K6V98_00575</name>
</gene>
<comment type="catalytic activity">
    <reaction evidence="2 3">
        <text>urea + 2 H2O + H(+) = hydrogencarbonate + 2 NH4(+)</text>
        <dbReference type="Rhea" id="RHEA:20557"/>
        <dbReference type="ChEBI" id="CHEBI:15377"/>
        <dbReference type="ChEBI" id="CHEBI:15378"/>
        <dbReference type="ChEBI" id="CHEBI:16199"/>
        <dbReference type="ChEBI" id="CHEBI:17544"/>
        <dbReference type="ChEBI" id="CHEBI:28938"/>
        <dbReference type="EC" id="3.5.1.5"/>
    </reaction>
</comment>
<reference evidence="4 5" key="1">
    <citation type="submission" date="2021-08" db="EMBL/GenBank/DDBJ databases">
        <title>Collinsella faecalis sp. nov. isolated from swine faeces.</title>
        <authorList>
            <person name="Oh B.S."/>
            <person name="Lee J.H."/>
        </authorList>
    </citation>
    <scope>NUCLEOTIDE SEQUENCE [LARGE SCALE GENOMIC DNA]</scope>
    <source>
        <strain evidence="4 5">AGMB00827</strain>
    </source>
</reference>
<dbReference type="InterPro" id="IPR036461">
    <property type="entry name" value="Urease_betasu_sf"/>
</dbReference>
<sequence>MGQEHPLIPGEIRLADTDIEINEGSAVTTLRVSNTGDRPVQVGSHIHFAEANSALKFDRMAAYGKRLDIPSGTATRFEPGQEMEVELIDFGGSRIMHGVNNLVNGPLDETDASAKIKAFEGME</sequence>
<dbReference type="Pfam" id="PF00699">
    <property type="entry name" value="Urease_beta"/>
    <property type="match status" value="1"/>
</dbReference>
<dbReference type="NCBIfam" id="NF009682">
    <property type="entry name" value="PRK13203.1"/>
    <property type="match status" value="1"/>
</dbReference>
<comment type="subcellular location">
    <subcellularLocation>
        <location evidence="3">Cytoplasm</location>
    </subcellularLocation>
</comment>
<protein>
    <recommendedName>
        <fullName evidence="3">Urease subunit beta</fullName>
        <ecNumber evidence="3">3.5.1.5</ecNumber>
    </recommendedName>
    <alternativeName>
        <fullName evidence="3">Urea amidohydrolase subunit beta</fullName>
    </alternativeName>
</protein>
<dbReference type="HAMAP" id="MF_01954">
    <property type="entry name" value="Urease_beta"/>
    <property type="match status" value="1"/>
</dbReference>
<dbReference type="GO" id="GO:0009039">
    <property type="term" value="F:urease activity"/>
    <property type="evidence" value="ECO:0007669"/>
    <property type="project" value="UniProtKB-EC"/>
</dbReference>
<dbReference type="EMBL" id="JAIMFO010000004">
    <property type="protein sequence ID" value="MBY4796863.1"/>
    <property type="molecule type" value="Genomic_DNA"/>
</dbReference>
<dbReference type="InterPro" id="IPR002019">
    <property type="entry name" value="Urease_beta-like"/>
</dbReference>
<evidence type="ECO:0000313" key="5">
    <source>
        <dbReference type="Proteomes" id="UP000700908"/>
    </source>
</evidence>
<keyword evidence="1 3" id="KW-0378">Hydrolase</keyword>
<keyword evidence="5" id="KW-1185">Reference proteome</keyword>
<dbReference type="NCBIfam" id="TIGR00192">
    <property type="entry name" value="urease_beta"/>
    <property type="match status" value="1"/>
</dbReference>
<comment type="similarity">
    <text evidence="3">Belongs to the urease beta subunit family.</text>
</comment>
<name>A0ABS7MHN1_9ACTN</name>
<evidence type="ECO:0000256" key="2">
    <source>
        <dbReference type="ARBA" id="ARBA00047778"/>
    </source>
</evidence>
<evidence type="ECO:0000256" key="1">
    <source>
        <dbReference type="ARBA" id="ARBA00022801"/>
    </source>
</evidence>
<evidence type="ECO:0000313" key="4">
    <source>
        <dbReference type="EMBL" id="MBY4796863.1"/>
    </source>
</evidence>
<dbReference type="InterPro" id="IPR050069">
    <property type="entry name" value="Urease_subunit"/>
</dbReference>
<dbReference type="PANTHER" id="PTHR33569:SF1">
    <property type="entry name" value="UREASE"/>
    <property type="match status" value="1"/>
</dbReference>
<comment type="caution">
    <text evidence="4">The sequence shown here is derived from an EMBL/GenBank/DDBJ whole genome shotgun (WGS) entry which is preliminary data.</text>
</comment>
<proteinExistence type="inferred from homology"/>
<comment type="subunit">
    <text evidence="3">Heterotrimer of UreA (gamma), UreB (beta) and UreC (alpha) subunits. Three heterotrimers associate to form the active enzyme.</text>
</comment>
<evidence type="ECO:0000256" key="3">
    <source>
        <dbReference type="HAMAP-Rule" id="MF_01954"/>
    </source>
</evidence>
<comment type="pathway">
    <text evidence="3">Nitrogen metabolism; urea degradation; CO(2) and NH(3) from urea (urease route): step 1/1.</text>
</comment>
<organism evidence="4 5">
    <name type="scientific">Collinsella ureilytica</name>
    <dbReference type="NCBI Taxonomy" id="2869515"/>
    <lineage>
        <taxon>Bacteria</taxon>
        <taxon>Bacillati</taxon>
        <taxon>Actinomycetota</taxon>
        <taxon>Coriobacteriia</taxon>
        <taxon>Coriobacteriales</taxon>
        <taxon>Coriobacteriaceae</taxon>
        <taxon>Collinsella</taxon>
    </lineage>
</organism>